<comment type="caution">
    <text evidence="1">The sequence shown here is derived from an EMBL/GenBank/DDBJ whole genome shotgun (WGS) entry which is preliminary data.</text>
</comment>
<evidence type="ECO:0000313" key="1">
    <source>
        <dbReference type="EMBL" id="KAF3847888.1"/>
    </source>
</evidence>
<name>A0A7J5YHY8_DISMA</name>
<proteinExistence type="predicted"/>
<dbReference type="Proteomes" id="UP000518266">
    <property type="component" value="Unassembled WGS sequence"/>
</dbReference>
<dbReference type="OrthoDB" id="6080680at2759"/>
<dbReference type="EMBL" id="JAAKFY010000013">
    <property type="protein sequence ID" value="KAF3847888.1"/>
    <property type="molecule type" value="Genomic_DNA"/>
</dbReference>
<sequence length="128" mass="14412">MGNIQGRPCMSQSQSALLKPSSTASITMRAAVLQCLLEAALIQANIYAWRGQVVDSRTEKACLTDQGSCGCCLMQQQIQRMKMFFNTSLTELEQELTKTKNILNNIRISLRTFNPSEAIILHQHQHER</sequence>
<evidence type="ECO:0000313" key="2">
    <source>
        <dbReference type="Proteomes" id="UP000518266"/>
    </source>
</evidence>
<organism evidence="1 2">
    <name type="scientific">Dissostichus mawsoni</name>
    <name type="common">Antarctic cod</name>
    <dbReference type="NCBI Taxonomy" id="36200"/>
    <lineage>
        <taxon>Eukaryota</taxon>
        <taxon>Metazoa</taxon>
        <taxon>Chordata</taxon>
        <taxon>Craniata</taxon>
        <taxon>Vertebrata</taxon>
        <taxon>Euteleostomi</taxon>
        <taxon>Actinopterygii</taxon>
        <taxon>Neopterygii</taxon>
        <taxon>Teleostei</taxon>
        <taxon>Neoteleostei</taxon>
        <taxon>Acanthomorphata</taxon>
        <taxon>Eupercaria</taxon>
        <taxon>Perciformes</taxon>
        <taxon>Notothenioidei</taxon>
        <taxon>Nototheniidae</taxon>
        <taxon>Dissostichus</taxon>
    </lineage>
</organism>
<protein>
    <submittedName>
        <fullName evidence="1">Uncharacterized protein</fullName>
    </submittedName>
</protein>
<dbReference type="AlphaFoldDB" id="A0A7J5YHY8"/>
<gene>
    <name evidence="1" type="ORF">F7725_020916</name>
</gene>
<keyword evidence="2" id="KW-1185">Reference proteome</keyword>
<reference evidence="1 2" key="1">
    <citation type="submission" date="2020-03" db="EMBL/GenBank/DDBJ databases">
        <title>Dissostichus mawsoni Genome sequencing and assembly.</title>
        <authorList>
            <person name="Park H."/>
        </authorList>
    </citation>
    <scope>NUCLEOTIDE SEQUENCE [LARGE SCALE GENOMIC DNA]</scope>
    <source>
        <strain evidence="1">DM0001</strain>
        <tissue evidence="1">Muscle</tissue>
    </source>
</reference>
<accession>A0A7J5YHY8</accession>